<comment type="caution">
    <text evidence="2">The sequence shown here is derived from an EMBL/GenBank/DDBJ whole genome shotgun (WGS) entry which is preliminary data.</text>
</comment>
<evidence type="ECO:0000313" key="3">
    <source>
        <dbReference type="Proteomes" id="UP000230605"/>
    </source>
</evidence>
<sequence>MTSPGNRPLNIGNGTRQKNLPLSRRFTRRIRSVIRQTDQPTQTRRTTKAAWPRHVQEKSQQPFPGSPRPSARSRRIPTRIERHLPCHQLPCHPRPKISLRLRQNRLLL</sequence>
<feature type="compositionally biased region" description="Low complexity" evidence="1">
    <location>
        <begin position="33"/>
        <end position="44"/>
    </location>
</feature>
<evidence type="ECO:0000256" key="1">
    <source>
        <dbReference type="SAM" id="MobiDB-lite"/>
    </source>
</evidence>
<organism evidence="2 3">
    <name type="scientific">Cercospora beticola</name>
    <name type="common">Sugarbeet leaf spot fungus</name>
    <dbReference type="NCBI Taxonomy" id="122368"/>
    <lineage>
        <taxon>Eukaryota</taxon>
        <taxon>Fungi</taxon>
        <taxon>Dikarya</taxon>
        <taxon>Ascomycota</taxon>
        <taxon>Pezizomycotina</taxon>
        <taxon>Dothideomycetes</taxon>
        <taxon>Dothideomycetidae</taxon>
        <taxon>Mycosphaerellales</taxon>
        <taxon>Mycosphaerellaceae</taxon>
        <taxon>Cercospora</taxon>
    </lineage>
</organism>
<dbReference type="AlphaFoldDB" id="A0A2G5HUS6"/>
<dbReference type="Proteomes" id="UP000230605">
    <property type="component" value="Chromosome 8"/>
</dbReference>
<accession>A0A2G5HUS6</accession>
<name>A0A2G5HUS6_CERBT</name>
<dbReference type="EMBL" id="LKMD01000103">
    <property type="protein sequence ID" value="PIA96294.1"/>
    <property type="molecule type" value="Genomic_DNA"/>
</dbReference>
<reference evidence="2 3" key="1">
    <citation type="submission" date="2015-10" db="EMBL/GenBank/DDBJ databases">
        <title>The cercosporin biosynthetic gene cluster was horizontally transferred to several fungal lineages and shown to be expanded in Cercospora beticola based on microsynteny with recipient genomes.</title>
        <authorList>
            <person name="De Jonge R."/>
            <person name="Ebert M.K."/>
            <person name="Suttle J.C."/>
            <person name="Jurick Ii W.M."/>
            <person name="Secor G.A."/>
            <person name="Thomma B.P."/>
            <person name="Van De Peer Y."/>
            <person name="Bolton M.D."/>
        </authorList>
    </citation>
    <scope>NUCLEOTIDE SEQUENCE [LARGE SCALE GENOMIC DNA]</scope>
    <source>
        <strain evidence="2 3">09-40</strain>
    </source>
</reference>
<protein>
    <submittedName>
        <fullName evidence="2">Uncharacterized protein</fullName>
    </submittedName>
</protein>
<evidence type="ECO:0000313" key="2">
    <source>
        <dbReference type="EMBL" id="PIA96294.1"/>
    </source>
</evidence>
<proteinExistence type="predicted"/>
<gene>
    <name evidence="2" type="ORF">CB0940_10618</name>
</gene>
<feature type="region of interest" description="Disordered" evidence="1">
    <location>
        <begin position="1"/>
        <end position="76"/>
    </location>
</feature>